<comment type="caution">
    <text evidence="11">Lacks conserved residue(s) required for the propagation of feature annotation.</text>
</comment>
<keyword evidence="10 11" id="KW-0456">Lyase</keyword>
<dbReference type="PROSITE" id="PS00787">
    <property type="entry name" value="CHORISMATE_SYNTHASE_1"/>
    <property type="match status" value="1"/>
</dbReference>
<reference evidence="13" key="1">
    <citation type="journal article" date="2014" name="Genome Biol. Evol.">
        <title>Pangenome evidence for extensive interdomain horizontal transfer affecting lineage core and shell genes in uncultured planktonic thaumarchaeota and euryarchaeota.</title>
        <authorList>
            <person name="Deschamps P."/>
            <person name="Zivanovic Y."/>
            <person name="Moreira D."/>
            <person name="Rodriguez-Valera F."/>
            <person name="Lopez-Garcia P."/>
        </authorList>
    </citation>
    <scope>NUCLEOTIDE SEQUENCE</scope>
</reference>
<dbReference type="GO" id="GO:0008652">
    <property type="term" value="P:amino acid biosynthetic process"/>
    <property type="evidence" value="ECO:0007669"/>
    <property type="project" value="UniProtKB-KW"/>
</dbReference>
<comment type="similarity">
    <text evidence="2 11 12">Belongs to the chorismate synthase family.</text>
</comment>
<feature type="binding site" evidence="11">
    <location>
        <position position="287"/>
    </location>
    <ligand>
        <name>FMN</name>
        <dbReference type="ChEBI" id="CHEBI:58210"/>
    </ligand>
</feature>
<dbReference type="EMBL" id="KF901042">
    <property type="protein sequence ID" value="AIF15974.1"/>
    <property type="molecule type" value="Genomic_DNA"/>
</dbReference>
<dbReference type="HAMAP" id="MF_00300">
    <property type="entry name" value="Chorismate_synth"/>
    <property type="match status" value="1"/>
</dbReference>
<keyword evidence="9 11" id="KW-0057">Aromatic amino acid biosynthesis</keyword>
<evidence type="ECO:0000256" key="1">
    <source>
        <dbReference type="ARBA" id="ARBA00005044"/>
    </source>
</evidence>
<keyword evidence="6 11" id="KW-0288">FMN</keyword>
<evidence type="ECO:0000256" key="6">
    <source>
        <dbReference type="ARBA" id="ARBA00022643"/>
    </source>
</evidence>
<dbReference type="NCBIfam" id="NF003793">
    <property type="entry name" value="PRK05382.1"/>
    <property type="match status" value="1"/>
</dbReference>
<keyword evidence="7 11" id="KW-0274">FAD</keyword>
<dbReference type="Gene3D" id="3.60.150.10">
    <property type="entry name" value="Chorismate synthase AroC"/>
    <property type="match status" value="1"/>
</dbReference>
<dbReference type="GO" id="GO:0010181">
    <property type="term" value="F:FMN binding"/>
    <property type="evidence" value="ECO:0007669"/>
    <property type="project" value="TreeGrafter"/>
</dbReference>
<evidence type="ECO:0000256" key="7">
    <source>
        <dbReference type="ARBA" id="ARBA00022827"/>
    </source>
</evidence>
<dbReference type="NCBIfam" id="TIGR00033">
    <property type="entry name" value="aroC"/>
    <property type="match status" value="1"/>
</dbReference>
<dbReference type="UniPathway" id="UPA00053">
    <property type="reaction ID" value="UER00090"/>
</dbReference>
<dbReference type="PIRSF" id="PIRSF001456">
    <property type="entry name" value="Chorismate_synth"/>
    <property type="match status" value="1"/>
</dbReference>
<proteinExistence type="inferred from homology"/>
<feature type="binding site" evidence="11">
    <location>
        <position position="48"/>
    </location>
    <ligand>
        <name>NADP(+)</name>
        <dbReference type="ChEBI" id="CHEBI:58349"/>
    </ligand>
</feature>
<name>A0A075HJ62_9ARCH</name>
<dbReference type="EC" id="4.2.3.5" evidence="3 11"/>
<organism evidence="13">
    <name type="scientific">uncultured marine thaumarchaeote KM3_72_A09</name>
    <dbReference type="NCBI Taxonomy" id="1456261"/>
    <lineage>
        <taxon>Archaea</taxon>
        <taxon>Nitrososphaerota</taxon>
        <taxon>environmental samples</taxon>
    </lineage>
</organism>
<dbReference type="InterPro" id="IPR000453">
    <property type="entry name" value="Chorismate_synth"/>
</dbReference>
<dbReference type="InterPro" id="IPR035904">
    <property type="entry name" value="Chorismate_synth_AroC_sf"/>
</dbReference>
<dbReference type="Pfam" id="PF01264">
    <property type="entry name" value="Chorismate_synt"/>
    <property type="match status" value="1"/>
</dbReference>
<dbReference type="SUPFAM" id="SSF103263">
    <property type="entry name" value="Chorismate synthase, AroC"/>
    <property type="match status" value="1"/>
</dbReference>
<evidence type="ECO:0000256" key="11">
    <source>
        <dbReference type="HAMAP-Rule" id="MF_00300"/>
    </source>
</evidence>
<evidence type="ECO:0000256" key="10">
    <source>
        <dbReference type="ARBA" id="ARBA00023239"/>
    </source>
</evidence>
<dbReference type="FunFam" id="3.60.150.10:FF:000002">
    <property type="entry name" value="Chorismate synthase"/>
    <property type="match status" value="1"/>
</dbReference>
<comment type="function">
    <text evidence="11">Catalyzes the anti-1,4-elimination of the C-3 phosphate and the C-6 proR hydrogen from 5-enolpyruvylshikimate-3-phosphate (EPSP) to yield chorismate, which is the branch point compound that serves as the starting substrate for the three terminal pathways of aromatic amino acid biosynthesis. This reaction introduces a second double bond into the aromatic ring system.</text>
</comment>
<evidence type="ECO:0000256" key="3">
    <source>
        <dbReference type="ARBA" id="ARBA00013036"/>
    </source>
</evidence>
<keyword evidence="5 11" id="KW-0285">Flavoprotein</keyword>
<accession>A0A075HJ62</accession>
<dbReference type="GO" id="GO:0009073">
    <property type="term" value="P:aromatic amino acid family biosynthetic process"/>
    <property type="evidence" value="ECO:0007669"/>
    <property type="project" value="UniProtKB-KW"/>
</dbReference>
<protein>
    <recommendedName>
        <fullName evidence="3 11">Chorismate synthase</fullName>
        <shortName evidence="11">CS</shortName>
        <ecNumber evidence="3 11">4.2.3.5</ecNumber>
    </recommendedName>
    <alternativeName>
        <fullName evidence="11">5-enolpyruvylshikimate-3-phosphate phospholyase</fullName>
    </alternativeName>
</protein>
<dbReference type="PROSITE" id="PS00789">
    <property type="entry name" value="CHORISMATE_SYNTHASE_3"/>
    <property type="match status" value="1"/>
</dbReference>
<feature type="binding site" evidence="11">
    <location>
        <position position="329"/>
    </location>
    <ligand>
        <name>FMN</name>
        <dbReference type="ChEBI" id="CHEBI:58210"/>
    </ligand>
</feature>
<dbReference type="AlphaFoldDB" id="A0A075HJ62"/>
<comment type="catalytic activity">
    <reaction evidence="11 12">
        <text>5-O-(1-carboxyvinyl)-3-phosphoshikimate = chorismate + phosphate</text>
        <dbReference type="Rhea" id="RHEA:21020"/>
        <dbReference type="ChEBI" id="CHEBI:29748"/>
        <dbReference type="ChEBI" id="CHEBI:43474"/>
        <dbReference type="ChEBI" id="CHEBI:57701"/>
        <dbReference type="EC" id="4.2.3.5"/>
    </reaction>
</comment>
<dbReference type="PANTHER" id="PTHR21085">
    <property type="entry name" value="CHORISMATE SYNTHASE"/>
    <property type="match status" value="1"/>
</dbReference>
<dbReference type="InterPro" id="IPR020541">
    <property type="entry name" value="Chorismate_synthase_CS"/>
</dbReference>
<evidence type="ECO:0000256" key="2">
    <source>
        <dbReference type="ARBA" id="ARBA00008014"/>
    </source>
</evidence>
<evidence type="ECO:0000256" key="4">
    <source>
        <dbReference type="ARBA" id="ARBA00022605"/>
    </source>
</evidence>
<gene>
    <name evidence="11 13" type="primary">aroC</name>
</gene>
<evidence type="ECO:0000313" key="13">
    <source>
        <dbReference type="EMBL" id="AIF15974.1"/>
    </source>
</evidence>
<dbReference type="GO" id="GO:0005829">
    <property type="term" value="C:cytosol"/>
    <property type="evidence" value="ECO:0007669"/>
    <property type="project" value="TreeGrafter"/>
</dbReference>
<dbReference type="GO" id="GO:0004107">
    <property type="term" value="F:chorismate synthase activity"/>
    <property type="evidence" value="ECO:0007669"/>
    <property type="project" value="UniProtKB-UniRule"/>
</dbReference>
<evidence type="ECO:0000256" key="12">
    <source>
        <dbReference type="RuleBase" id="RU000605"/>
    </source>
</evidence>
<evidence type="ECO:0000256" key="8">
    <source>
        <dbReference type="ARBA" id="ARBA00022857"/>
    </source>
</evidence>
<comment type="cofactor">
    <cofactor evidence="11 12">
        <name>FMNH2</name>
        <dbReference type="ChEBI" id="CHEBI:57618"/>
    </cofactor>
    <text evidence="11 12">Reduced FMN (FMNH(2)).</text>
</comment>
<feature type="binding site" evidence="11">
    <location>
        <begin position="126"/>
        <end position="128"/>
    </location>
    <ligand>
        <name>FMN</name>
        <dbReference type="ChEBI" id="CHEBI:58210"/>
    </ligand>
</feature>
<dbReference type="CDD" id="cd07304">
    <property type="entry name" value="Chorismate_synthase"/>
    <property type="match status" value="1"/>
</dbReference>
<feature type="binding site" evidence="11">
    <location>
        <begin position="302"/>
        <end position="306"/>
    </location>
    <ligand>
        <name>FMN</name>
        <dbReference type="ChEBI" id="CHEBI:58210"/>
    </ligand>
</feature>
<evidence type="ECO:0000256" key="5">
    <source>
        <dbReference type="ARBA" id="ARBA00022630"/>
    </source>
</evidence>
<comment type="pathway">
    <text evidence="1 11 12">Metabolic intermediate biosynthesis; chorismate biosynthesis; chorismate from D-erythrose 4-phosphate and phosphoenolpyruvate: step 7/7.</text>
</comment>
<keyword evidence="8 11" id="KW-0521">NADP</keyword>
<keyword evidence="4 11" id="KW-0028">Amino-acid biosynthesis</keyword>
<dbReference type="GO" id="GO:0009423">
    <property type="term" value="P:chorismate biosynthetic process"/>
    <property type="evidence" value="ECO:0007669"/>
    <property type="project" value="UniProtKB-UniRule"/>
</dbReference>
<sequence>MTGNIFGERFLIVSFGESHGYGVGIVLDGCPAGLPLNESDIQKELDLRRPGVSLVSSLRSETDRVRILSGVFKGMTTGAPICTLIENKDIDSSAYEKLLDTPRPGHADYVARIKYGNLNDYRGGGRFSARITAGYVMAGAIAKKLLARTLGIEVLAYSLEIGGIRAKTLTHGEIRESRYSNEVRCPDSVAANKMKKRTLDERRNGDSIGGIVECITLNAPTGLGEPVFGSLEGEIGKAIFSIPAVKGIEFGSGFASARLKGSENNDCPRIDADGITFASNNSGGILGGISNSMPIVFRTVFKPASSIPKPQKTVNLVKMQETEIIVTGRHDPCVVPRAVPIVENMMATVLADHALRAGMISSVLK</sequence>
<evidence type="ECO:0000256" key="9">
    <source>
        <dbReference type="ARBA" id="ARBA00023141"/>
    </source>
</evidence>
<dbReference type="PANTHER" id="PTHR21085:SF0">
    <property type="entry name" value="CHORISMATE SYNTHASE"/>
    <property type="match status" value="1"/>
</dbReference>
<dbReference type="PROSITE" id="PS00788">
    <property type="entry name" value="CHORISMATE_SYNTHASE_2"/>
    <property type="match status" value="1"/>
</dbReference>